<comment type="caution">
    <text evidence="1">The sequence shown here is derived from an EMBL/GenBank/DDBJ whole genome shotgun (WGS) entry which is preliminary data.</text>
</comment>
<dbReference type="PANTHER" id="PTHR13447">
    <property type="entry name" value="MITOCHONDRIAL 28S RIBOSOMAL PROTEIN S28"/>
    <property type="match status" value="1"/>
</dbReference>
<sequence>MFYLKKSIPTVGSMVMATCRTTRPIRSNILITSRTFCTPTVSTNTGTQDPVNITEDPSDKISGFAKAFEKQSQISEVQIQDNEQNYTFSSLLRNSKLMDLGDPSGKIVIGKIFHVVQDDLYIDFGWKFHCVCTRPTVRGDEYVRGARVRIQIKDLELSSRFLGSTTDLTLLEADCKLLGVISSPVRATVTD</sequence>
<evidence type="ECO:0000313" key="1">
    <source>
        <dbReference type="EMBL" id="CAB3240826.1"/>
    </source>
</evidence>
<dbReference type="Proteomes" id="UP000494256">
    <property type="component" value="Unassembled WGS sequence"/>
</dbReference>
<dbReference type="OrthoDB" id="6020229at2759"/>
<evidence type="ECO:0000313" key="3">
    <source>
        <dbReference type="Proteomes" id="UP000494106"/>
    </source>
</evidence>
<evidence type="ECO:0000313" key="2">
    <source>
        <dbReference type="EMBL" id="CAB3256541.1"/>
    </source>
</evidence>
<gene>
    <name evidence="2" type="ORF">APLA_LOCUS15495</name>
    <name evidence="1" type="ORF">APLA_LOCUS9256</name>
</gene>
<proteinExistence type="predicted"/>
<reference evidence="3 4" key="1">
    <citation type="submission" date="2020-04" db="EMBL/GenBank/DDBJ databases">
        <authorList>
            <person name="Wallbank WR R."/>
            <person name="Pardo Diaz C."/>
            <person name="Kozak K."/>
            <person name="Martin S."/>
            <person name="Jiggins C."/>
            <person name="Moest M."/>
            <person name="Warren A I."/>
            <person name="Byers J.R.P. K."/>
            <person name="Montejo-Kovacevich G."/>
            <person name="Yen C E."/>
        </authorList>
    </citation>
    <scope>NUCLEOTIDE SEQUENCE [LARGE SCALE GENOMIC DNA]</scope>
</reference>
<dbReference type="EMBL" id="CADEBC010000586">
    <property type="protein sequence ID" value="CAB3256541.1"/>
    <property type="molecule type" value="Genomic_DNA"/>
</dbReference>
<dbReference type="GO" id="GO:0005763">
    <property type="term" value="C:mitochondrial small ribosomal subunit"/>
    <property type="evidence" value="ECO:0007669"/>
    <property type="project" value="TreeGrafter"/>
</dbReference>
<dbReference type="InterPro" id="IPR019375">
    <property type="entry name" value="Ribosomal_bS1m"/>
</dbReference>
<dbReference type="PANTHER" id="PTHR13447:SF2">
    <property type="entry name" value="SMALL RIBOSOMAL SUBUNIT PROTEIN BS1M"/>
    <property type="match status" value="1"/>
</dbReference>
<dbReference type="Pfam" id="PF10246">
    <property type="entry name" value="MRP-S35"/>
    <property type="match status" value="1"/>
</dbReference>
<dbReference type="Proteomes" id="UP000494106">
    <property type="component" value="Unassembled WGS sequence"/>
</dbReference>
<accession>A0A8S1A1R5</accession>
<dbReference type="EMBL" id="CADEBD010000309">
    <property type="protein sequence ID" value="CAB3240826.1"/>
    <property type="molecule type" value="Genomic_DNA"/>
</dbReference>
<evidence type="ECO:0000313" key="4">
    <source>
        <dbReference type="Proteomes" id="UP000494256"/>
    </source>
</evidence>
<name>A0A8S1A1R5_ARCPL</name>
<dbReference type="AlphaFoldDB" id="A0A8S1A1R5"/>
<evidence type="ECO:0008006" key="5">
    <source>
        <dbReference type="Google" id="ProtNLM"/>
    </source>
</evidence>
<keyword evidence="3" id="KW-1185">Reference proteome</keyword>
<protein>
    <recommendedName>
        <fullName evidence="5">28S ribosomal protein S28, mitochondrial</fullName>
    </recommendedName>
</protein>
<organism evidence="1 4">
    <name type="scientific">Arctia plantaginis</name>
    <name type="common">Wood tiger moth</name>
    <name type="synonym">Phalaena plantaginis</name>
    <dbReference type="NCBI Taxonomy" id="874455"/>
    <lineage>
        <taxon>Eukaryota</taxon>
        <taxon>Metazoa</taxon>
        <taxon>Ecdysozoa</taxon>
        <taxon>Arthropoda</taxon>
        <taxon>Hexapoda</taxon>
        <taxon>Insecta</taxon>
        <taxon>Pterygota</taxon>
        <taxon>Neoptera</taxon>
        <taxon>Endopterygota</taxon>
        <taxon>Lepidoptera</taxon>
        <taxon>Glossata</taxon>
        <taxon>Ditrysia</taxon>
        <taxon>Noctuoidea</taxon>
        <taxon>Erebidae</taxon>
        <taxon>Arctiinae</taxon>
        <taxon>Arctia</taxon>
    </lineage>
</organism>